<keyword evidence="3" id="KW-1185">Reference proteome</keyword>
<keyword evidence="1" id="KW-0472">Membrane</keyword>
<reference evidence="3" key="1">
    <citation type="submission" date="2016-10" db="EMBL/GenBank/DDBJ databases">
        <authorList>
            <person name="Varghese N."/>
            <person name="Submissions S."/>
        </authorList>
    </citation>
    <scope>NUCLEOTIDE SEQUENCE [LARGE SCALE GENOMIC DNA]</scope>
    <source>
        <strain evidence="3">DSM 17934</strain>
    </source>
</reference>
<gene>
    <name evidence="2" type="ORF">SAMN05660918_0587</name>
</gene>
<name>A0A1H6QX23_9FLAO</name>
<dbReference type="EMBL" id="FNYA01000001">
    <property type="protein sequence ID" value="SEI44040.1"/>
    <property type="molecule type" value="Genomic_DNA"/>
</dbReference>
<accession>A0A1H6QX23</accession>
<evidence type="ECO:0000313" key="3">
    <source>
        <dbReference type="Proteomes" id="UP000199702"/>
    </source>
</evidence>
<sequence length="174" mass="20167">MTIEDKLLEIATYTLPAIITGGVAFVMLHKFFRNEENKRKFELLRENQQQGLPIRLQAYERVVLYLERINPINLMMRVEPSGLDAPNYATFLIHNIQTEYEHNLSQQIYLTADCWEIVMKAKNSIITQIRQTSINGEVKTGDELRTFLLTELTQTESASAVAISFIKEELKRVF</sequence>
<evidence type="ECO:0000313" key="2">
    <source>
        <dbReference type="EMBL" id="SEI44040.1"/>
    </source>
</evidence>
<dbReference type="STRING" id="402734.SAMN05660918_0587"/>
<keyword evidence="1" id="KW-0812">Transmembrane</keyword>
<dbReference type="Proteomes" id="UP000199702">
    <property type="component" value="Unassembled WGS sequence"/>
</dbReference>
<dbReference type="AlphaFoldDB" id="A0A1H6QX23"/>
<proteinExistence type="predicted"/>
<dbReference type="InterPro" id="IPR057695">
    <property type="entry name" value="DUF7935"/>
</dbReference>
<feature type="transmembrane region" description="Helical" evidence="1">
    <location>
        <begin position="12"/>
        <end position="32"/>
    </location>
</feature>
<dbReference type="RefSeq" id="WP_091307616.1">
    <property type="nucleotide sequence ID" value="NZ_CBCSJU010000001.1"/>
</dbReference>
<protein>
    <submittedName>
        <fullName evidence="2">Uncharacterized protein</fullName>
    </submittedName>
</protein>
<dbReference type="OrthoDB" id="1493032at2"/>
<dbReference type="Pfam" id="PF25589">
    <property type="entry name" value="DUF7935"/>
    <property type="match status" value="1"/>
</dbReference>
<evidence type="ECO:0000256" key="1">
    <source>
        <dbReference type="SAM" id="Phobius"/>
    </source>
</evidence>
<organism evidence="2 3">
    <name type="scientific">Flavobacterium terrigena</name>
    <dbReference type="NCBI Taxonomy" id="402734"/>
    <lineage>
        <taxon>Bacteria</taxon>
        <taxon>Pseudomonadati</taxon>
        <taxon>Bacteroidota</taxon>
        <taxon>Flavobacteriia</taxon>
        <taxon>Flavobacteriales</taxon>
        <taxon>Flavobacteriaceae</taxon>
        <taxon>Flavobacterium</taxon>
    </lineage>
</organism>
<keyword evidence="1" id="KW-1133">Transmembrane helix</keyword>